<protein>
    <recommendedName>
        <fullName evidence="4">C2H2-type domain-containing protein</fullName>
    </recommendedName>
</protein>
<evidence type="ECO:0000256" key="3">
    <source>
        <dbReference type="SAM" id="Phobius"/>
    </source>
</evidence>
<accession>A0AAQ3WKZ2</accession>
<dbReference type="SUPFAM" id="SSF57667">
    <property type="entry name" value="beta-beta-alpha zinc fingers"/>
    <property type="match status" value="1"/>
</dbReference>
<dbReference type="PROSITE" id="PS50157">
    <property type="entry name" value="ZINC_FINGER_C2H2_2"/>
    <property type="match status" value="1"/>
</dbReference>
<gene>
    <name evidence="5" type="ORF">U9M48_014538</name>
</gene>
<sequence>MTEQDGHHVGGSPPADTAIESFSQLPFVRPKLPQPAASSSPSSIRLFGFDVPPDAATSSTETSDATAASAVGQAAAGAGDGGGGRKFECHYCCRNFPTSQALGGHQNAHKRERQHAKRAQYQSAMAMHHAHYPGGHPHAYPAFTSYYHRFGMARYEPHQPGPPPHYPSWATSHHLLPGCAARGAQVLRRDRRLPVAADQRQPGAGYRALAGPGRHRGRGATGTTRAAGAVVLGWARRGGNCRCKKRERSCRAARLAAIAVCFLVLVVHLVAA</sequence>
<dbReference type="GO" id="GO:0008270">
    <property type="term" value="F:zinc ion binding"/>
    <property type="evidence" value="ECO:0007669"/>
    <property type="project" value="UniProtKB-KW"/>
</dbReference>
<feature type="region of interest" description="Disordered" evidence="2">
    <location>
        <begin position="194"/>
        <end position="222"/>
    </location>
</feature>
<keyword evidence="3" id="KW-0812">Transmembrane</keyword>
<dbReference type="GO" id="GO:0010090">
    <property type="term" value="P:trichome morphogenesis"/>
    <property type="evidence" value="ECO:0007669"/>
    <property type="project" value="InterPro"/>
</dbReference>
<evidence type="ECO:0000313" key="6">
    <source>
        <dbReference type="Proteomes" id="UP001341281"/>
    </source>
</evidence>
<dbReference type="PROSITE" id="PS00028">
    <property type="entry name" value="ZINC_FINGER_C2H2_1"/>
    <property type="match status" value="1"/>
</dbReference>
<dbReference type="EMBL" id="CP144747">
    <property type="protein sequence ID" value="WVZ65125.1"/>
    <property type="molecule type" value="Genomic_DNA"/>
</dbReference>
<name>A0AAQ3WKZ2_PASNO</name>
<dbReference type="PANTHER" id="PTHR46547">
    <property type="entry name" value="ZINC FINGER PROTEIN GIS"/>
    <property type="match status" value="1"/>
</dbReference>
<dbReference type="PANTHER" id="PTHR46547:SF19">
    <property type="entry name" value="OS09G0445500 PROTEIN"/>
    <property type="match status" value="1"/>
</dbReference>
<evidence type="ECO:0000313" key="5">
    <source>
        <dbReference type="EMBL" id="WVZ65125.1"/>
    </source>
</evidence>
<dbReference type="GO" id="GO:0009739">
    <property type="term" value="P:response to gibberellin"/>
    <property type="evidence" value="ECO:0007669"/>
    <property type="project" value="InterPro"/>
</dbReference>
<dbReference type="InterPro" id="IPR013087">
    <property type="entry name" value="Znf_C2H2_type"/>
</dbReference>
<keyword evidence="1" id="KW-0479">Metal-binding</keyword>
<keyword evidence="3" id="KW-1133">Transmembrane helix</keyword>
<dbReference type="Gene3D" id="3.30.160.60">
    <property type="entry name" value="Classic Zinc Finger"/>
    <property type="match status" value="1"/>
</dbReference>
<feature type="region of interest" description="Disordered" evidence="2">
    <location>
        <begin position="1"/>
        <end position="45"/>
    </location>
</feature>
<reference evidence="5 6" key="1">
    <citation type="submission" date="2024-02" db="EMBL/GenBank/DDBJ databases">
        <title>High-quality chromosome-scale genome assembly of Pensacola bahiagrass (Paspalum notatum Flugge var. saurae).</title>
        <authorList>
            <person name="Vega J.M."/>
            <person name="Podio M."/>
            <person name="Orjuela J."/>
            <person name="Siena L.A."/>
            <person name="Pessino S.C."/>
            <person name="Combes M.C."/>
            <person name="Mariac C."/>
            <person name="Albertini E."/>
            <person name="Pupilli F."/>
            <person name="Ortiz J.P.A."/>
            <person name="Leblanc O."/>
        </authorList>
    </citation>
    <scope>NUCLEOTIDE SEQUENCE [LARGE SCALE GENOMIC DNA]</scope>
    <source>
        <strain evidence="5">R1</strain>
        <tissue evidence="5">Leaf</tissue>
    </source>
</reference>
<keyword evidence="1" id="KW-0862">Zinc</keyword>
<dbReference type="Proteomes" id="UP001341281">
    <property type="component" value="Chromosome 03"/>
</dbReference>
<keyword evidence="1" id="KW-0863">Zinc-finger</keyword>
<feature type="domain" description="C2H2-type" evidence="4">
    <location>
        <begin position="87"/>
        <end position="114"/>
    </location>
</feature>
<keyword evidence="3" id="KW-0472">Membrane</keyword>
<organism evidence="5 6">
    <name type="scientific">Paspalum notatum var. saurae</name>
    <dbReference type="NCBI Taxonomy" id="547442"/>
    <lineage>
        <taxon>Eukaryota</taxon>
        <taxon>Viridiplantae</taxon>
        <taxon>Streptophyta</taxon>
        <taxon>Embryophyta</taxon>
        <taxon>Tracheophyta</taxon>
        <taxon>Spermatophyta</taxon>
        <taxon>Magnoliopsida</taxon>
        <taxon>Liliopsida</taxon>
        <taxon>Poales</taxon>
        <taxon>Poaceae</taxon>
        <taxon>PACMAD clade</taxon>
        <taxon>Panicoideae</taxon>
        <taxon>Andropogonodae</taxon>
        <taxon>Paspaleae</taxon>
        <taxon>Paspalinae</taxon>
        <taxon>Paspalum</taxon>
    </lineage>
</organism>
<dbReference type="GO" id="GO:0003700">
    <property type="term" value="F:DNA-binding transcription factor activity"/>
    <property type="evidence" value="ECO:0007669"/>
    <property type="project" value="InterPro"/>
</dbReference>
<evidence type="ECO:0000256" key="2">
    <source>
        <dbReference type="SAM" id="MobiDB-lite"/>
    </source>
</evidence>
<evidence type="ECO:0000256" key="1">
    <source>
        <dbReference type="PROSITE-ProRule" id="PRU00042"/>
    </source>
</evidence>
<proteinExistence type="predicted"/>
<dbReference type="InterPro" id="IPR036236">
    <property type="entry name" value="Znf_C2H2_sf"/>
</dbReference>
<evidence type="ECO:0000259" key="4">
    <source>
        <dbReference type="PROSITE" id="PS50157"/>
    </source>
</evidence>
<dbReference type="AlphaFoldDB" id="A0AAQ3WKZ2"/>
<keyword evidence="6" id="KW-1185">Reference proteome</keyword>
<dbReference type="InterPro" id="IPR044291">
    <property type="entry name" value="GIS/GIS2/ZFP8"/>
</dbReference>
<feature type="transmembrane region" description="Helical" evidence="3">
    <location>
        <begin position="252"/>
        <end position="271"/>
    </location>
</feature>